<dbReference type="GeneTree" id="ENSGT00940000157147"/>
<dbReference type="SUPFAM" id="SSF48317">
    <property type="entry name" value="Acid phosphatase/Vanadium-dependent haloperoxidase"/>
    <property type="match status" value="1"/>
</dbReference>
<protein>
    <submittedName>
        <fullName evidence="3">Phospholipid phosphatase 7a (inactive)</fullName>
    </submittedName>
</protein>
<dbReference type="Ensembl" id="ENSEBUT00000002632.1">
    <property type="protein sequence ID" value="ENSEBUP00000002281.1"/>
    <property type="gene ID" value="ENSEBUG00000001791.1"/>
</dbReference>
<feature type="transmembrane region" description="Helical" evidence="1">
    <location>
        <begin position="266"/>
        <end position="287"/>
    </location>
</feature>
<proteinExistence type="predicted"/>
<reference evidence="3" key="1">
    <citation type="submission" date="2025-08" db="UniProtKB">
        <authorList>
            <consortium name="Ensembl"/>
        </authorList>
    </citation>
    <scope>IDENTIFICATION</scope>
</reference>
<dbReference type="InterPro" id="IPR000326">
    <property type="entry name" value="PAP2/HPO"/>
</dbReference>
<dbReference type="InterPro" id="IPR036938">
    <property type="entry name" value="PAP2/HPO_sf"/>
</dbReference>
<dbReference type="Gene3D" id="1.20.144.10">
    <property type="entry name" value="Phosphatidic acid phosphatase type 2/haloperoxidase"/>
    <property type="match status" value="1"/>
</dbReference>
<feature type="domain" description="Phosphatidic acid phosphatase type 2/haloperoxidase" evidence="2">
    <location>
        <begin position="137"/>
        <end position="263"/>
    </location>
</feature>
<feature type="transmembrane region" description="Helical" evidence="1">
    <location>
        <begin position="137"/>
        <end position="157"/>
    </location>
</feature>
<keyword evidence="1" id="KW-1133">Transmembrane helix</keyword>
<dbReference type="Pfam" id="PF01569">
    <property type="entry name" value="PAP2"/>
    <property type="match status" value="1"/>
</dbReference>
<accession>A0A8C4PWU2</accession>
<evidence type="ECO:0000313" key="4">
    <source>
        <dbReference type="Proteomes" id="UP000694388"/>
    </source>
</evidence>
<keyword evidence="1" id="KW-0812">Transmembrane</keyword>
<dbReference type="AlphaFoldDB" id="A0A8C4PWU2"/>
<feature type="transmembrane region" description="Helical" evidence="1">
    <location>
        <begin position="222"/>
        <end position="246"/>
    </location>
</feature>
<dbReference type="GO" id="GO:0042392">
    <property type="term" value="F:sphingosine-1-phosphate phosphatase activity"/>
    <property type="evidence" value="ECO:0007669"/>
    <property type="project" value="TreeGrafter"/>
</dbReference>
<keyword evidence="1" id="KW-0472">Membrane</keyword>
<evidence type="ECO:0000313" key="3">
    <source>
        <dbReference type="Ensembl" id="ENSEBUP00000002281.1"/>
    </source>
</evidence>
<dbReference type="PANTHER" id="PTHR14969:SF13">
    <property type="entry name" value="AT30094P"/>
    <property type="match status" value="1"/>
</dbReference>
<dbReference type="PANTHER" id="PTHR14969">
    <property type="entry name" value="SPHINGOSINE-1-PHOSPHATE PHOSPHOHYDROLASE"/>
    <property type="match status" value="1"/>
</dbReference>
<name>A0A8C4PWU2_EPTBU</name>
<evidence type="ECO:0000256" key="1">
    <source>
        <dbReference type="SAM" id="Phobius"/>
    </source>
</evidence>
<sequence>MASGRARARADLLSRPEFLSLVGPDTSNSNPSLRGRRIRGRGRDYCRESMDARREQLQLPEEDCMLLGPSLGSVTMSALIAADLSASRRLAQRGPKKGALRAGTVLLHLSGHGAVWLVGGLIAIYRSASAAAREVLGNLLLALLLDFIIVTSLKALVRRRHPPHGSGVSSSSVSSSPVAPPSRWSALLPSTLWPVAAAVSYSFPAGQAARAALVMQFLLHHLVLAFPIRVLLIMWVIAVGLLRVSIGAHRVSDVIAGFVLGYHEYALIRCLWISAASCQALLAIMGFSPVP</sequence>
<reference evidence="3" key="2">
    <citation type="submission" date="2025-09" db="UniProtKB">
        <authorList>
            <consortium name="Ensembl"/>
        </authorList>
    </citation>
    <scope>IDENTIFICATION</scope>
</reference>
<keyword evidence="4" id="KW-1185">Reference proteome</keyword>
<feature type="transmembrane region" description="Helical" evidence="1">
    <location>
        <begin position="105"/>
        <end position="125"/>
    </location>
</feature>
<dbReference type="OMA" id="FPEEDCM"/>
<organism evidence="3 4">
    <name type="scientific">Eptatretus burgeri</name>
    <name type="common">Inshore hagfish</name>
    <dbReference type="NCBI Taxonomy" id="7764"/>
    <lineage>
        <taxon>Eukaryota</taxon>
        <taxon>Metazoa</taxon>
        <taxon>Chordata</taxon>
        <taxon>Craniata</taxon>
        <taxon>Vertebrata</taxon>
        <taxon>Cyclostomata</taxon>
        <taxon>Myxini</taxon>
        <taxon>Myxiniformes</taxon>
        <taxon>Myxinidae</taxon>
        <taxon>Eptatretinae</taxon>
        <taxon>Eptatretus</taxon>
    </lineage>
</organism>
<dbReference type="Proteomes" id="UP000694388">
    <property type="component" value="Unplaced"/>
</dbReference>
<evidence type="ECO:0000259" key="2">
    <source>
        <dbReference type="Pfam" id="PF01569"/>
    </source>
</evidence>